<dbReference type="AlphaFoldDB" id="A0A5P2CWA1"/>
<dbReference type="InterPro" id="IPR035905">
    <property type="entry name" value="Barstar-like_sf"/>
</dbReference>
<accession>A0A5P2CWA1</accession>
<evidence type="ECO:0000259" key="3">
    <source>
        <dbReference type="Pfam" id="PF01337"/>
    </source>
</evidence>
<feature type="compositionally biased region" description="Low complexity" evidence="2">
    <location>
        <begin position="264"/>
        <end position="281"/>
    </location>
</feature>
<protein>
    <recommendedName>
        <fullName evidence="3">Barstar (barnase inhibitor) domain-containing protein</fullName>
    </recommendedName>
</protein>
<evidence type="ECO:0000256" key="1">
    <source>
        <dbReference type="ARBA" id="ARBA00006845"/>
    </source>
</evidence>
<sequence>MMTKPTLTEHRSPWVVFTSPADPWLASETAELVQRNGLVLRLDGREMRDPVSVFRTFARELSFPGHFGHNWDALVDCLHDWHGPGHGNQDLAILIEHADDLLKSDFLGLFVSVLAQAAWNSNLRLDADGELDEWRQRIAQHFVFLLDHTAPVAFTEKAARGMDVAVALSDGRLLVTLTDVDWPGGDPASAPWTAGPLFLADEEILSGMTIKAIKLFRDHLGCSIPEALDILQSRTEHLHHTSAPRWCRYEQGGDAPVERAPGEVGSQVAVGPAGVAGLAQGDRARRSGRRA</sequence>
<dbReference type="RefSeq" id="WP_150205427.1">
    <property type="nucleotide sequence ID" value="NZ_CP029190.1"/>
</dbReference>
<feature type="domain" description="Barstar (barnase inhibitor)" evidence="3">
    <location>
        <begin position="39"/>
        <end position="118"/>
    </location>
</feature>
<evidence type="ECO:0000313" key="4">
    <source>
        <dbReference type="EMBL" id="QES46560.1"/>
    </source>
</evidence>
<gene>
    <name evidence="4" type="ORF">DEJ50_00515</name>
</gene>
<reference evidence="4 5" key="1">
    <citation type="submission" date="2018-05" db="EMBL/GenBank/DDBJ databases">
        <title>Streptomyces venezuelae.</title>
        <authorList>
            <person name="Kim W."/>
            <person name="Lee N."/>
            <person name="Cho B.-K."/>
        </authorList>
    </citation>
    <scope>NUCLEOTIDE SEQUENCE [LARGE SCALE GENOMIC DNA]</scope>
    <source>
        <strain evidence="4 5">ATCC 21782</strain>
    </source>
</reference>
<comment type="similarity">
    <text evidence="1">Belongs to the barstar family.</text>
</comment>
<proteinExistence type="inferred from homology"/>
<dbReference type="Gene3D" id="3.30.370.10">
    <property type="entry name" value="Barstar-like"/>
    <property type="match status" value="1"/>
</dbReference>
<name>A0A5P2CWA1_STRVZ</name>
<dbReference type="OrthoDB" id="5184890at2"/>
<dbReference type="InterPro" id="IPR000468">
    <property type="entry name" value="Barstar"/>
</dbReference>
<organism evidence="4 5">
    <name type="scientific">Streptomyces venezuelae</name>
    <dbReference type="NCBI Taxonomy" id="54571"/>
    <lineage>
        <taxon>Bacteria</taxon>
        <taxon>Bacillati</taxon>
        <taxon>Actinomycetota</taxon>
        <taxon>Actinomycetes</taxon>
        <taxon>Kitasatosporales</taxon>
        <taxon>Streptomycetaceae</taxon>
        <taxon>Streptomyces</taxon>
    </lineage>
</organism>
<evidence type="ECO:0000256" key="2">
    <source>
        <dbReference type="SAM" id="MobiDB-lite"/>
    </source>
</evidence>
<dbReference type="SUPFAM" id="SSF52038">
    <property type="entry name" value="Barstar-related"/>
    <property type="match status" value="1"/>
</dbReference>
<dbReference type="Proteomes" id="UP000325211">
    <property type="component" value="Chromosome"/>
</dbReference>
<evidence type="ECO:0000313" key="5">
    <source>
        <dbReference type="Proteomes" id="UP000325211"/>
    </source>
</evidence>
<dbReference type="EMBL" id="CP029190">
    <property type="protein sequence ID" value="QES46560.1"/>
    <property type="molecule type" value="Genomic_DNA"/>
</dbReference>
<feature type="region of interest" description="Disordered" evidence="2">
    <location>
        <begin position="252"/>
        <end position="291"/>
    </location>
</feature>
<dbReference type="Pfam" id="PF01337">
    <property type="entry name" value="Barstar"/>
    <property type="match status" value="1"/>
</dbReference>